<evidence type="ECO:0000313" key="6">
    <source>
        <dbReference type="Proteomes" id="UP001597058"/>
    </source>
</evidence>
<dbReference type="SMART" id="SM00342">
    <property type="entry name" value="HTH_ARAC"/>
    <property type="match status" value="1"/>
</dbReference>
<keyword evidence="2" id="KW-0238">DNA-binding</keyword>
<dbReference type="Gene3D" id="1.10.10.60">
    <property type="entry name" value="Homeodomain-like"/>
    <property type="match status" value="1"/>
</dbReference>
<evidence type="ECO:0000256" key="2">
    <source>
        <dbReference type="ARBA" id="ARBA00023125"/>
    </source>
</evidence>
<keyword evidence="1" id="KW-0805">Transcription regulation</keyword>
<accession>A0ABW3X5T9</accession>
<evidence type="ECO:0000259" key="4">
    <source>
        <dbReference type="PROSITE" id="PS01124"/>
    </source>
</evidence>
<sequence length="321" mass="34157">MPQQQDAERRVAILAFEGVTLIDVAGPADVFSHAGRYGPGYEVSVVSPDGTDVRTSTGLTLHVESAAADIGPAHTVLVPGAYGMVDHPFDPALVEAVRRLTAGAERIASVCTGAFLLAEVGLLDGRRATTHWRQAKEFARRYERVAVEADALYVRDGTILTSAGVSSGIDLALAMVEDDHGPRVAREVAEAMVVFMQRPGGLSQFSAPSRRHVARDHPLRALLDAIAADPGRDHSVPAMAAMAAVSVRQLTRLFHDEIGTTPARYVEMVRLESAQAQLQAGHTVAVAAARSGFGSAETLRRVFTSRLGISPAAYRDHLGVP</sequence>
<dbReference type="CDD" id="cd03137">
    <property type="entry name" value="GATase1_AraC_1"/>
    <property type="match status" value="1"/>
</dbReference>
<name>A0ABW3X5T9_9ACTN</name>
<keyword evidence="3" id="KW-0804">Transcription</keyword>
<dbReference type="Proteomes" id="UP001597058">
    <property type="component" value="Unassembled WGS sequence"/>
</dbReference>
<comment type="caution">
    <text evidence="5">The sequence shown here is derived from an EMBL/GenBank/DDBJ whole genome shotgun (WGS) entry which is preliminary data.</text>
</comment>
<dbReference type="PANTHER" id="PTHR43130:SF3">
    <property type="entry name" value="HTH-TYPE TRANSCRIPTIONAL REGULATOR RV1931C"/>
    <property type="match status" value="1"/>
</dbReference>
<dbReference type="SUPFAM" id="SSF46689">
    <property type="entry name" value="Homeodomain-like"/>
    <property type="match status" value="2"/>
</dbReference>
<dbReference type="InterPro" id="IPR018060">
    <property type="entry name" value="HTH_AraC"/>
</dbReference>
<dbReference type="PANTHER" id="PTHR43130">
    <property type="entry name" value="ARAC-FAMILY TRANSCRIPTIONAL REGULATOR"/>
    <property type="match status" value="1"/>
</dbReference>
<organism evidence="5 6">
    <name type="scientific">Streptomyces kaempferi</name>
    <dbReference type="NCBI Taxonomy" id="333725"/>
    <lineage>
        <taxon>Bacteria</taxon>
        <taxon>Bacillati</taxon>
        <taxon>Actinomycetota</taxon>
        <taxon>Actinomycetes</taxon>
        <taxon>Kitasatosporales</taxon>
        <taxon>Streptomycetaceae</taxon>
        <taxon>Streptomyces</taxon>
    </lineage>
</organism>
<dbReference type="InterPro" id="IPR009057">
    <property type="entry name" value="Homeodomain-like_sf"/>
</dbReference>
<dbReference type="Gene3D" id="3.40.50.880">
    <property type="match status" value="1"/>
</dbReference>
<dbReference type="RefSeq" id="WP_381239373.1">
    <property type="nucleotide sequence ID" value="NZ_JBHSKH010000072.1"/>
</dbReference>
<feature type="domain" description="HTH araC/xylS-type" evidence="4">
    <location>
        <begin position="220"/>
        <end position="317"/>
    </location>
</feature>
<dbReference type="InterPro" id="IPR052158">
    <property type="entry name" value="INH-QAR"/>
</dbReference>
<dbReference type="SUPFAM" id="SSF52317">
    <property type="entry name" value="Class I glutamine amidotransferase-like"/>
    <property type="match status" value="1"/>
</dbReference>
<gene>
    <name evidence="5" type="ORF">ACFQ5X_02560</name>
</gene>
<dbReference type="PROSITE" id="PS01124">
    <property type="entry name" value="HTH_ARAC_FAMILY_2"/>
    <property type="match status" value="1"/>
</dbReference>
<evidence type="ECO:0000256" key="3">
    <source>
        <dbReference type="ARBA" id="ARBA00023163"/>
    </source>
</evidence>
<dbReference type="Pfam" id="PF01965">
    <property type="entry name" value="DJ-1_PfpI"/>
    <property type="match status" value="1"/>
</dbReference>
<reference evidence="6" key="1">
    <citation type="journal article" date="2019" name="Int. J. Syst. Evol. Microbiol.">
        <title>The Global Catalogue of Microorganisms (GCM) 10K type strain sequencing project: providing services to taxonomists for standard genome sequencing and annotation.</title>
        <authorList>
            <consortium name="The Broad Institute Genomics Platform"/>
            <consortium name="The Broad Institute Genome Sequencing Center for Infectious Disease"/>
            <person name="Wu L."/>
            <person name="Ma J."/>
        </authorList>
    </citation>
    <scope>NUCLEOTIDE SEQUENCE [LARGE SCALE GENOMIC DNA]</scope>
    <source>
        <strain evidence="6">CGMCC 4.7020</strain>
    </source>
</reference>
<dbReference type="Pfam" id="PF12833">
    <property type="entry name" value="HTH_18"/>
    <property type="match status" value="1"/>
</dbReference>
<dbReference type="EMBL" id="JBHTMM010000002">
    <property type="protein sequence ID" value="MFD1304722.1"/>
    <property type="molecule type" value="Genomic_DNA"/>
</dbReference>
<dbReference type="InterPro" id="IPR018062">
    <property type="entry name" value="HTH_AraC-typ_CS"/>
</dbReference>
<evidence type="ECO:0000256" key="1">
    <source>
        <dbReference type="ARBA" id="ARBA00023015"/>
    </source>
</evidence>
<dbReference type="InterPro" id="IPR002818">
    <property type="entry name" value="DJ-1/PfpI"/>
</dbReference>
<dbReference type="PROSITE" id="PS00041">
    <property type="entry name" value="HTH_ARAC_FAMILY_1"/>
    <property type="match status" value="1"/>
</dbReference>
<keyword evidence="6" id="KW-1185">Reference proteome</keyword>
<protein>
    <submittedName>
        <fullName evidence="5">GlxA family transcriptional regulator</fullName>
    </submittedName>
</protein>
<dbReference type="InterPro" id="IPR029062">
    <property type="entry name" value="Class_I_gatase-like"/>
</dbReference>
<evidence type="ECO:0000313" key="5">
    <source>
        <dbReference type="EMBL" id="MFD1304722.1"/>
    </source>
</evidence>
<proteinExistence type="predicted"/>